<dbReference type="SUPFAM" id="SSF47384">
    <property type="entry name" value="Homodimeric domain of signal transducing histidine kinase"/>
    <property type="match status" value="1"/>
</dbReference>
<evidence type="ECO:0000259" key="5">
    <source>
        <dbReference type="PROSITE" id="PS50109"/>
    </source>
</evidence>
<dbReference type="GO" id="GO:0000155">
    <property type="term" value="F:phosphorelay sensor kinase activity"/>
    <property type="evidence" value="ECO:0007669"/>
    <property type="project" value="InterPro"/>
</dbReference>
<dbReference type="SUPFAM" id="SSF53850">
    <property type="entry name" value="Periplasmic binding protein-like II"/>
    <property type="match status" value="1"/>
</dbReference>
<evidence type="ECO:0000256" key="2">
    <source>
        <dbReference type="ARBA" id="ARBA00012438"/>
    </source>
</evidence>
<dbReference type="CDD" id="cd00082">
    <property type="entry name" value="HisKA"/>
    <property type="match status" value="1"/>
</dbReference>
<evidence type="ECO:0000256" key="3">
    <source>
        <dbReference type="ARBA" id="ARBA00022553"/>
    </source>
</evidence>
<keyword evidence="7" id="KW-1185">Reference proteome</keyword>
<protein>
    <recommendedName>
        <fullName evidence="2">histidine kinase</fullName>
        <ecNumber evidence="2">2.7.13.3</ecNumber>
    </recommendedName>
</protein>
<dbReference type="SMART" id="SM00387">
    <property type="entry name" value="HATPase_c"/>
    <property type="match status" value="1"/>
</dbReference>
<feature type="transmembrane region" description="Helical" evidence="4">
    <location>
        <begin position="350"/>
        <end position="369"/>
    </location>
</feature>
<dbReference type="PANTHER" id="PTHR43065:SF42">
    <property type="entry name" value="TWO-COMPONENT SENSOR PPRA"/>
    <property type="match status" value="1"/>
</dbReference>
<keyword evidence="4" id="KW-1133">Transmembrane helix</keyword>
<proteinExistence type="predicted"/>
<dbReference type="EMBL" id="WRPA01000001">
    <property type="protein sequence ID" value="MXR67356.1"/>
    <property type="molecule type" value="Genomic_DNA"/>
</dbReference>
<gene>
    <name evidence="6" type="ORF">GNT65_01470</name>
</gene>
<dbReference type="InterPro" id="IPR005467">
    <property type="entry name" value="His_kinase_dom"/>
</dbReference>
<dbReference type="Pfam" id="PF02518">
    <property type="entry name" value="HATPase_c"/>
    <property type="match status" value="1"/>
</dbReference>
<dbReference type="Gene3D" id="1.10.287.130">
    <property type="match status" value="1"/>
</dbReference>
<dbReference type="Pfam" id="PF12974">
    <property type="entry name" value="Phosphonate-bd"/>
    <property type="match status" value="1"/>
</dbReference>
<dbReference type="Gene3D" id="3.30.565.10">
    <property type="entry name" value="Histidine kinase-like ATPase, C-terminal domain"/>
    <property type="match status" value="1"/>
</dbReference>
<keyword evidence="4" id="KW-0472">Membrane</keyword>
<dbReference type="Pfam" id="PF00512">
    <property type="entry name" value="HisKA"/>
    <property type="match status" value="1"/>
</dbReference>
<reference evidence="6 7" key="1">
    <citation type="submission" date="2019-12" db="EMBL/GenBank/DDBJ databases">
        <title>Shewanella insulae sp. nov., isolated from a tidal flat.</title>
        <authorList>
            <person name="Yoon J.-H."/>
        </authorList>
    </citation>
    <scope>NUCLEOTIDE SEQUENCE [LARGE SCALE GENOMIC DNA]</scope>
    <source>
        <strain evidence="6 7">JBTF-M18</strain>
    </source>
</reference>
<accession>A0A6L7HSU7</accession>
<dbReference type="PANTHER" id="PTHR43065">
    <property type="entry name" value="SENSOR HISTIDINE KINASE"/>
    <property type="match status" value="1"/>
</dbReference>
<dbReference type="PRINTS" id="PR00344">
    <property type="entry name" value="BCTRLSENSOR"/>
</dbReference>
<feature type="domain" description="Histidine kinase" evidence="5">
    <location>
        <begin position="418"/>
        <end position="644"/>
    </location>
</feature>
<dbReference type="InterPro" id="IPR004358">
    <property type="entry name" value="Sig_transdc_His_kin-like_C"/>
</dbReference>
<dbReference type="InterPro" id="IPR003594">
    <property type="entry name" value="HATPase_dom"/>
</dbReference>
<dbReference type="SUPFAM" id="SSF55874">
    <property type="entry name" value="ATPase domain of HSP90 chaperone/DNA topoisomerase II/histidine kinase"/>
    <property type="match status" value="1"/>
</dbReference>
<evidence type="ECO:0000256" key="1">
    <source>
        <dbReference type="ARBA" id="ARBA00000085"/>
    </source>
</evidence>
<dbReference type="InterPro" id="IPR003661">
    <property type="entry name" value="HisK_dim/P_dom"/>
</dbReference>
<dbReference type="Proteomes" id="UP000474778">
    <property type="component" value="Unassembled WGS sequence"/>
</dbReference>
<evidence type="ECO:0000313" key="7">
    <source>
        <dbReference type="Proteomes" id="UP000474778"/>
    </source>
</evidence>
<dbReference type="AlphaFoldDB" id="A0A6L7HSU7"/>
<keyword evidence="4" id="KW-0812">Transmembrane</keyword>
<dbReference type="EC" id="2.7.13.3" evidence="2"/>
<keyword evidence="3" id="KW-0597">Phosphoprotein</keyword>
<comment type="catalytic activity">
    <reaction evidence="1">
        <text>ATP + protein L-histidine = ADP + protein N-phospho-L-histidine.</text>
        <dbReference type="EC" id="2.7.13.3"/>
    </reaction>
</comment>
<dbReference type="SMART" id="SM00388">
    <property type="entry name" value="HisKA"/>
    <property type="match status" value="1"/>
</dbReference>
<dbReference type="InterPro" id="IPR036890">
    <property type="entry name" value="HATPase_C_sf"/>
</dbReference>
<name>A0A6L7HSU7_9GAMM</name>
<evidence type="ECO:0000256" key="4">
    <source>
        <dbReference type="SAM" id="Phobius"/>
    </source>
</evidence>
<organism evidence="6 7">
    <name type="scientific">Shewanella insulae</name>
    <dbReference type="NCBI Taxonomy" id="2681496"/>
    <lineage>
        <taxon>Bacteria</taxon>
        <taxon>Pseudomonadati</taxon>
        <taxon>Pseudomonadota</taxon>
        <taxon>Gammaproteobacteria</taxon>
        <taxon>Alteromonadales</taxon>
        <taxon>Shewanellaceae</taxon>
        <taxon>Shewanella</taxon>
    </lineage>
</organism>
<comment type="caution">
    <text evidence="6">The sequence shown here is derived from an EMBL/GenBank/DDBJ whole genome shotgun (WGS) entry which is preliminary data.</text>
</comment>
<dbReference type="PROSITE" id="PS50109">
    <property type="entry name" value="HIS_KIN"/>
    <property type="match status" value="1"/>
</dbReference>
<evidence type="ECO:0000313" key="6">
    <source>
        <dbReference type="EMBL" id="MXR67356.1"/>
    </source>
</evidence>
<dbReference type="Gene3D" id="3.40.190.10">
    <property type="entry name" value="Periplasmic binding protein-like II"/>
    <property type="match status" value="2"/>
</dbReference>
<sequence length="646" mass="72528">MKFPWSNSSTLEIERQVYLRRGTRIGLKVLEQAKRIILSVALLLFGFICQADLAEASDGTRQDYGEEKRKYTVGALAFADPDVVYQRWAPSLSRVSAQTGIELVLIPLRPDELVERVSKNALDFIIGNALITVALKKDYGVSHLLTLVPLKHANPEQAVGTALIARESLEINGLKDLKQRKLISSDPNAFGGFQIFAGELINRGINPFKDLKHLEFVGFPQDKLLDHIVKGSADVAILPSCVLESAIAQGRLEVGQLHVLLPQVHPGFECQTSGSLYPGYAFSKLGNTDHQIARQIVRSLLDIDELDTEAKLGRYRAWSVPVEDSQVFNLLKRLERWPFVTNWQRLVERAIPWALVIAVILLLGYFHHLRVKRLVIKRTQALSDEMTQHKNTQKALFEQQKQFYRAQRILLTGEMASGIAHEVNQPLAGIRYLAQGSIYRLGDNQSELRQALTKMLQQVDRAQNTVKRFRQFCQQPSVYEACDLKELIEDTLNLMQPDFNRIDLKPQLFLWPLTVNVDASLMQQVFVNLLRNALDAMETSPDPRLAIAISNDSANAIITFSDAGTGLSETALKRLFFPFETSKANGLGLGMVVCKRIVEEHGGTIQAFNNQTLTAADVIERDLNSHFPRFNMGLSIVLTLPLTETK</sequence>
<dbReference type="InterPro" id="IPR036097">
    <property type="entry name" value="HisK_dim/P_sf"/>
</dbReference>